<feature type="transmembrane region" description="Helical" evidence="12">
    <location>
        <begin position="198"/>
        <end position="225"/>
    </location>
</feature>
<dbReference type="InterPro" id="IPR015876">
    <property type="entry name" value="Acyl-CoA_DS"/>
</dbReference>
<evidence type="ECO:0000256" key="8">
    <source>
        <dbReference type="ARBA" id="ARBA00023098"/>
    </source>
</evidence>
<keyword evidence="5" id="KW-0276">Fatty acid metabolism</keyword>
<organism evidence="13 14">
    <name type="scientific">Atta colombica</name>
    <dbReference type="NCBI Taxonomy" id="520822"/>
    <lineage>
        <taxon>Eukaryota</taxon>
        <taxon>Metazoa</taxon>
        <taxon>Ecdysozoa</taxon>
        <taxon>Arthropoda</taxon>
        <taxon>Hexapoda</taxon>
        <taxon>Insecta</taxon>
        <taxon>Pterygota</taxon>
        <taxon>Neoptera</taxon>
        <taxon>Endopterygota</taxon>
        <taxon>Hymenoptera</taxon>
        <taxon>Apocrita</taxon>
        <taxon>Aculeata</taxon>
        <taxon>Formicoidea</taxon>
        <taxon>Formicidae</taxon>
        <taxon>Myrmicinae</taxon>
        <taxon>Atta</taxon>
    </lineage>
</organism>
<keyword evidence="9 12" id="KW-0472">Membrane</keyword>
<comment type="domain">
    <text evidence="11">The histidine box domains are involved in binding the catalytic metal ions.</text>
</comment>
<dbReference type="PRINTS" id="PR00075">
    <property type="entry name" value="FACDDSATRASE"/>
</dbReference>
<evidence type="ECO:0000313" key="13">
    <source>
        <dbReference type="EMBL" id="KYM91397.1"/>
    </source>
</evidence>
<comment type="cofactor">
    <cofactor evidence="11">
        <name>Fe(2+)</name>
        <dbReference type="ChEBI" id="CHEBI:29033"/>
    </cofactor>
</comment>
<dbReference type="GO" id="GO:0006636">
    <property type="term" value="P:unsaturated fatty acid biosynthetic process"/>
    <property type="evidence" value="ECO:0007669"/>
    <property type="project" value="TreeGrafter"/>
</dbReference>
<evidence type="ECO:0000256" key="10">
    <source>
        <dbReference type="ARBA" id="ARBA00023160"/>
    </source>
</evidence>
<evidence type="ECO:0000256" key="1">
    <source>
        <dbReference type="ARBA" id="ARBA00004141"/>
    </source>
</evidence>
<name>A0A195BUG2_9HYME</name>
<feature type="transmembrane region" description="Helical" evidence="12">
    <location>
        <begin position="55"/>
        <end position="79"/>
    </location>
</feature>
<keyword evidence="10 11" id="KW-0275">Fatty acid biosynthesis</keyword>
<gene>
    <name evidence="13" type="ORF">ALC53_01465</name>
</gene>
<dbReference type="GO" id="GO:0005506">
    <property type="term" value="F:iron ion binding"/>
    <property type="evidence" value="ECO:0007669"/>
    <property type="project" value="TreeGrafter"/>
</dbReference>
<keyword evidence="14" id="KW-1185">Reference proteome</keyword>
<keyword evidence="7 11" id="KW-0560">Oxidoreductase</keyword>
<comment type="subcellular location">
    <subcellularLocation>
        <location evidence="1">Membrane</location>
        <topology evidence="1">Multi-pass membrane protein</topology>
    </subcellularLocation>
</comment>
<keyword evidence="6 12" id="KW-1133">Transmembrane helix</keyword>
<evidence type="ECO:0000256" key="3">
    <source>
        <dbReference type="ARBA" id="ARBA00022516"/>
    </source>
</evidence>
<keyword evidence="4 11" id="KW-0812">Transmembrane</keyword>
<protein>
    <submittedName>
        <fullName evidence="13">Acyl-CoA Delta(11) desaturase</fullName>
    </submittedName>
</protein>
<evidence type="ECO:0000313" key="14">
    <source>
        <dbReference type="Proteomes" id="UP000078540"/>
    </source>
</evidence>
<evidence type="ECO:0000256" key="7">
    <source>
        <dbReference type="ARBA" id="ARBA00023002"/>
    </source>
</evidence>
<evidence type="ECO:0000256" key="12">
    <source>
        <dbReference type="SAM" id="Phobius"/>
    </source>
</evidence>
<keyword evidence="3 11" id="KW-0444">Lipid biosynthesis</keyword>
<dbReference type="PANTHER" id="PTHR11351:SF26">
    <property type="entry name" value="FATTY ACID DESATURASE DOMAIN-CONTAINING PROTEIN"/>
    <property type="match status" value="1"/>
</dbReference>
<feature type="transmembrane region" description="Helical" evidence="12">
    <location>
        <begin position="171"/>
        <end position="192"/>
    </location>
</feature>
<evidence type="ECO:0000256" key="2">
    <source>
        <dbReference type="ARBA" id="ARBA00009295"/>
    </source>
</evidence>
<reference evidence="13 14" key="1">
    <citation type="submission" date="2015-09" db="EMBL/GenBank/DDBJ databases">
        <title>Atta colombica WGS genome.</title>
        <authorList>
            <person name="Nygaard S."/>
            <person name="Hu H."/>
            <person name="Boomsma J."/>
            <person name="Zhang G."/>
        </authorList>
    </citation>
    <scope>NUCLEOTIDE SEQUENCE [LARGE SCALE GENOMIC DNA]</scope>
    <source>
        <strain evidence="13">Treedump-2</strain>
        <tissue evidence="13">Whole body</tissue>
    </source>
</reference>
<accession>A0A195BUG2</accession>
<dbReference type="PANTHER" id="PTHR11351">
    <property type="entry name" value="ACYL-COA DESATURASE"/>
    <property type="match status" value="1"/>
</dbReference>
<evidence type="ECO:0000256" key="4">
    <source>
        <dbReference type="ARBA" id="ARBA00022692"/>
    </source>
</evidence>
<dbReference type="STRING" id="520822.A0A195BUG2"/>
<dbReference type="GO" id="GO:0004768">
    <property type="term" value="F:stearoyl-CoA 9-desaturase activity"/>
    <property type="evidence" value="ECO:0007669"/>
    <property type="project" value="TreeGrafter"/>
</dbReference>
<dbReference type="EMBL" id="KQ976407">
    <property type="protein sequence ID" value="KYM91397.1"/>
    <property type="molecule type" value="Genomic_DNA"/>
</dbReference>
<comment type="similarity">
    <text evidence="2 11">Belongs to the fatty acid desaturase type 1 family.</text>
</comment>
<evidence type="ECO:0000256" key="6">
    <source>
        <dbReference type="ARBA" id="ARBA00022989"/>
    </source>
</evidence>
<feature type="transmembrane region" description="Helical" evidence="12">
    <location>
        <begin position="91"/>
        <end position="110"/>
    </location>
</feature>
<evidence type="ECO:0000256" key="11">
    <source>
        <dbReference type="RuleBase" id="RU000581"/>
    </source>
</evidence>
<sequence>MRESTEQNNNNSISGNNNEIKKRSMKWIVILFYTYLHIFGFVGLYFLFIKAKWMTVFYFLFLVTISFIGLTAGAHRLYAHQTYVASSQIRFFIMLAHTIAGGSMYNWVFWHKMHHKYYGTKRDPYNHNRGFFYSHVVSNLLSVPSDIKTYEKDIDMRDVDMDGYVWTQRKFYWILFIVLGFVLPIHAAVVYWDESYTNSFLIIGAARLLITTNISWLINSALLVWGLKKGSKFPVDDNSVFFLSKSYWLNYHYMLPWDWKSEEFGSYERGLTSFILKMWYELGFINQLKTTTCDDIREALYKVVSSEMTLDEALAEVKQNAEENAYREMLKYHH</sequence>
<keyword evidence="8" id="KW-0443">Lipid metabolism</keyword>
<feature type="transmembrane region" description="Helical" evidence="12">
    <location>
        <begin position="27"/>
        <end position="49"/>
    </location>
</feature>
<dbReference type="Proteomes" id="UP000078540">
    <property type="component" value="Unassembled WGS sequence"/>
</dbReference>
<evidence type="ECO:0000256" key="5">
    <source>
        <dbReference type="ARBA" id="ARBA00022832"/>
    </source>
</evidence>
<proteinExistence type="inferred from homology"/>
<evidence type="ECO:0000256" key="9">
    <source>
        <dbReference type="ARBA" id="ARBA00023136"/>
    </source>
</evidence>
<dbReference type="GO" id="GO:0005789">
    <property type="term" value="C:endoplasmic reticulum membrane"/>
    <property type="evidence" value="ECO:0007669"/>
    <property type="project" value="TreeGrafter"/>
</dbReference>
<dbReference type="AlphaFoldDB" id="A0A195BUG2"/>